<keyword evidence="4" id="KW-0175">Coiled coil</keyword>
<keyword evidence="2" id="KW-0677">Repeat</keyword>
<dbReference type="PROSITE" id="PS00018">
    <property type="entry name" value="EF_HAND_1"/>
    <property type="match status" value="1"/>
</dbReference>
<feature type="domain" description="EF-hand" evidence="5">
    <location>
        <begin position="89"/>
        <end position="124"/>
    </location>
</feature>
<keyword evidence="1" id="KW-0479">Metal-binding</keyword>
<proteinExistence type="predicted"/>
<keyword evidence="7" id="KW-1185">Reference proteome</keyword>
<dbReference type="InterPro" id="IPR002048">
    <property type="entry name" value="EF_hand_dom"/>
</dbReference>
<dbReference type="PANTHER" id="PTHR13025:SF6">
    <property type="entry name" value="EF-HAND DOMAIN-CONTAINING PROTEIN-RELATED"/>
    <property type="match status" value="1"/>
</dbReference>
<dbReference type="GO" id="GO:0005509">
    <property type="term" value="F:calcium ion binding"/>
    <property type="evidence" value="ECO:0007669"/>
    <property type="project" value="InterPro"/>
</dbReference>
<gene>
    <name evidence="6" type="ORF">QE152_g30233</name>
</gene>
<dbReference type="CDD" id="cd00051">
    <property type="entry name" value="EFh"/>
    <property type="match status" value="1"/>
</dbReference>
<feature type="coiled-coil region" evidence="4">
    <location>
        <begin position="194"/>
        <end position="228"/>
    </location>
</feature>
<dbReference type="PROSITE" id="PS50222">
    <property type="entry name" value="EF_HAND_2"/>
    <property type="match status" value="2"/>
</dbReference>
<evidence type="ECO:0000313" key="6">
    <source>
        <dbReference type="EMBL" id="KAK9701980.1"/>
    </source>
</evidence>
<dbReference type="Pfam" id="PF13499">
    <property type="entry name" value="EF-hand_7"/>
    <property type="match status" value="1"/>
</dbReference>
<evidence type="ECO:0000256" key="2">
    <source>
        <dbReference type="ARBA" id="ARBA00022737"/>
    </source>
</evidence>
<dbReference type="InterPro" id="IPR040365">
    <property type="entry name" value="EFHD1/2"/>
</dbReference>
<dbReference type="EMBL" id="JASPKY010000402">
    <property type="protein sequence ID" value="KAK9701980.1"/>
    <property type="molecule type" value="Genomic_DNA"/>
</dbReference>
<evidence type="ECO:0000313" key="7">
    <source>
        <dbReference type="Proteomes" id="UP001458880"/>
    </source>
</evidence>
<organism evidence="6 7">
    <name type="scientific">Popillia japonica</name>
    <name type="common">Japanese beetle</name>
    <dbReference type="NCBI Taxonomy" id="7064"/>
    <lineage>
        <taxon>Eukaryota</taxon>
        <taxon>Metazoa</taxon>
        <taxon>Ecdysozoa</taxon>
        <taxon>Arthropoda</taxon>
        <taxon>Hexapoda</taxon>
        <taxon>Insecta</taxon>
        <taxon>Pterygota</taxon>
        <taxon>Neoptera</taxon>
        <taxon>Endopterygota</taxon>
        <taxon>Coleoptera</taxon>
        <taxon>Polyphaga</taxon>
        <taxon>Scarabaeiformia</taxon>
        <taxon>Scarabaeidae</taxon>
        <taxon>Rutelinae</taxon>
        <taxon>Popillia</taxon>
    </lineage>
</organism>
<keyword evidence="3" id="KW-0106">Calcium</keyword>
<dbReference type="InterPro" id="IPR018247">
    <property type="entry name" value="EF_Hand_1_Ca_BS"/>
</dbReference>
<dbReference type="Proteomes" id="UP001458880">
    <property type="component" value="Unassembled WGS sequence"/>
</dbReference>
<dbReference type="Gene3D" id="1.10.238.10">
    <property type="entry name" value="EF-hand"/>
    <property type="match status" value="1"/>
</dbReference>
<reference evidence="6 7" key="1">
    <citation type="journal article" date="2024" name="BMC Genomics">
        <title>De novo assembly and annotation of Popillia japonica's genome with initial clues to its potential as an invasive pest.</title>
        <authorList>
            <person name="Cucini C."/>
            <person name="Boschi S."/>
            <person name="Funari R."/>
            <person name="Cardaioli E."/>
            <person name="Iannotti N."/>
            <person name="Marturano G."/>
            <person name="Paoli F."/>
            <person name="Bruttini M."/>
            <person name="Carapelli A."/>
            <person name="Frati F."/>
            <person name="Nardi F."/>
        </authorList>
    </citation>
    <scope>NUCLEOTIDE SEQUENCE [LARGE SCALE GENOMIC DNA]</scope>
    <source>
        <strain evidence="6">DMR45628</strain>
    </source>
</reference>
<dbReference type="InterPro" id="IPR011992">
    <property type="entry name" value="EF-hand-dom_pair"/>
</dbReference>
<dbReference type="SMART" id="SM00054">
    <property type="entry name" value="EFh"/>
    <property type="match status" value="2"/>
</dbReference>
<comment type="caution">
    <text evidence="6">The sequence shown here is derived from an EMBL/GenBank/DDBJ whole genome shotgun (WGS) entry which is preliminary data.</text>
</comment>
<dbReference type="AlphaFoldDB" id="A0AAW1JFN7"/>
<name>A0AAW1JFN7_POPJA</name>
<dbReference type="SUPFAM" id="SSF47473">
    <property type="entry name" value="EF-hand"/>
    <property type="match status" value="1"/>
</dbReference>
<evidence type="ECO:0000256" key="1">
    <source>
        <dbReference type="ARBA" id="ARBA00022723"/>
    </source>
</evidence>
<dbReference type="FunFam" id="1.10.238.10:FF:000112">
    <property type="entry name" value="EF-hand domain family, member D2"/>
    <property type="match status" value="1"/>
</dbReference>
<dbReference type="PANTHER" id="PTHR13025">
    <property type="entry name" value="EF-HAND DOMAIN-CONTAINING PROTEIN D"/>
    <property type="match status" value="1"/>
</dbReference>
<feature type="domain" description="EF-hand" evidence="5">
    <location>
        <begin position="125"/>
        <end position="160"/>
    </location>
</feature>
<accession>A0AAW1JFN7</accession>
<sequence length="237" mass="27898">MGDTELSTVLIRRQEINDALDNGQDVKLKYKIVNVYTEFQEFSRKQIKQYESTFKKRQEINDALDNGQDVKLKYKIVNVYTEFQEFSRKQIKQYESTFKKFNTNKDNFLSLEELKRMMEILGAPQTHLGLKQMIKEVDEDGDGRLSFREFLLVYRKAKAGELHEDSGLAKLAALTEVDVDKVGVNGAKEFFEAKIEELSKKSKFEDEIRQEQEERKRLEEEKAVRRQQFLEKAAVFK</sequence>
<evidence type="ECO:0000256" key="3">
    <source>
        <dbReference type="ARBA" id="ARBA00022837"/>
    </source>
</evidence>
<evidence type="ECO:0000256" key="4">
    <source>
        <dbReference type="SAM" id="Coils"/>
    </source>
</evidence>
<protein>
    <submittedName>
        <fullName evidence="6">EF-hand domain pair</fullName>
    </submittedName>
</protein>
<evidence type="ECO:0000259" key="5">
    <source>
        <dbReference type="PROSITE" id="PS50222"/>
    </source>
</evidence>